<evidence type="ECO:0000256" key="6">
    <source>
        <dbReference type="ARBA" id="ARBA00022822"/>
    </source>
</evidence>
<keyword evidence="5 9" id="KW-0028">Amino-acid biosynthesis</keyword>
<dbReference type="InterPro" id="IPR001240">
    <property type="entry name" value="PRAI_dom"/>
</dbReference>
<keyword evidence="6 9" id="KW-0822">Tryptophan biosynthesis</keyword>
<dbReference type="Pfam" id="PF00697">
    <property type="entry name" value="PRAI"/>
    <property type="match status" value="1"/>
</dbReference>
<keyword evidence="12" id="KW-1185">Reference proteome</keyword>
<gene>
    <name evidence="9" type="primary">trpF</name>
    <name evidence="11" type="ordered locus">Afer_1096</name>
</gene>
<evidence type="ECO:0000259" key="10">
    <source>
        <dbReference type="Pfam" id="PF00697"/>
    </source>
</evidence>
<keyword evidence="7 9" id="KW-0057">Aromatic amino acid biosynthesis</keyword>
<dbReference type="PANTHER" id="PTHR42894:SF1">
    <property type="entry name" value="N-(5'-PHOSPHORIBOSYL)ANTHRANILATE ISOMERASE"/>
    <property type="match status" value="1"/>
</dbReference>
<protein>
    <recommendedName>
        <fullName evidence="4 9">N-(5'-phosphoribosyl)anthranilate isomerase</fullName>
        <shortName evidence="9">PRAI</shortName>
        <ecNumber evidence="3 9">5.3.1.24</ecNumber>
    </recommendedName>
</protein>
<dbReference type="Proteomes" id="UP000000771">
    <property type="component" value="Chromosome"/>
</dbReference>
<dbReference type="Gene3D" id="3.20.20.70">
    <property type="entry name" value="Aldolase class I"/>
    <property type="match status" value="1"/>
</dbReference>
<dbReference type="HAMAP" id="MF_00135">
    <property type="entry name" value="PRAI"/>
    <property type="match status" value="1"/>
</dbReference>
<dbReference type="OrthoDB" id="3243379at2"/>
<sequence length="213" mass="22633">MFIKICGITNQSDALLAVALGADALGFVLAPSPRQVSPVRIAQILPQLPSGVRTFGVFRDELPERMAQVLAETGLGGVQVHGQISNDGLAWLAERTPWVIRAVAAGSPEFDRAIEQPAWALLVDAASPGSGTVFDWSLVDGISPMRRLILAGGLRPDNVRQAIETVMPFGVDVSSGVEARPGHKDPIRLRQFIEAARGAAAALEGETDDHDRA</sequence>
<dbReference type="PANTHER" id="PTHR42894">
    <property type="entry name" value="N-(5'-PHOSPHORIBOSYL)ANTHRANILATE ISOMERASE"/>
    <property type="match status" value="1"/>
</dbReference>
<evidence type="ECO:0000313" key="12">
    <source>
        <dbReference type="Proteomes" id="UP000000771"/>
    </source>
</evidence>
<keyword evidence="8 9" id="KW-0413">Isomerase</keyword>
<name>C7LZ71_ACIFD</name>
<evidence type="ECO:0000256" key="1">
    <source>
        <dbReference type="ARBA" id="ARBA00001164"/>
    </source>
</evidence>
<dbReference type="GO" id="GO:0000162">
    <property type="term" value="P:L-tryptophan biosynthetic process"/>
    <property type="evidence" value="ECO:0007669"/>
    <property type="project" value="UniProtKB-UniRule"/>
</dbReference>
<dbReference type="AlphaFoldDB" id="C7LZ71"/>
<comment type="pathway">
    <text evidence="2 9">Amino-acid biosynthesis; L-tryptophan biosynthesis; L-tryptophan from chorismate: step 3/5.</text>
</comment>
<dbReference type="CDD" id="cd00405">
    <property type="entry name" value="PRAI"/>
    <property type="match status" value="1"/>
</dbReference>
<dbReference type="UniPathway" id="UPA00035">
    <property type="reaction ID" value="UER00042"/>
</dbReference>
<dbReference type="GO" id="GO:0004640">
    <property type="term" value="F:phosphoribosylanthranilate isomerase activity"/>
    <property type="evidence" value="ECO:0007669"/>
    <property type="project" value="UniProtKB-UniRule"/>
</dbReference>
<dbReference type="InterPro" id="IPR013785">
    <property type="entry name" value="Aldolase_TIM"/>
</dbReference>
<evidence type="ECO:0000256" key="4">
    <source>
        <dbReference type="ARBA" id="ARBA00022272"/>
    </source>
</evidence>
<organism evidence="11 12">
    <name type="scientific">Acidimicrobium ferrooxidans (strain DSM 10331 / JCM 15462 / NBRC 103882 / ICP)</name>
    <dbReference type="NCBI Taxonomy" id="525909"/>
    <lineage>
        <taxon>Bacteria</taxon>
        <taxon>Bacillati</taxon>
        <taxon>Actinomycetota</taxon>
        <taxon>Acidimicrobiia</taxon>
        <taxon>Acidimicrobiales</taxon>
        <taxon>Acidimicrobiaceae</taxon>
        <taxon>Acidimicrobium</taxon>
    </lineage>
</organism>
<comment type="similarity">
    <text evidence="9">Belongs to the TrpF family.</text>
</comment>
<accession>C7LZ71</accession>
<comment type="catalytic activity">
    <reaction evidence="1 9">
        <text>N-(5-phospho-beta-D-ribosyl)anthranilate = 1-(2-carboxyphenylamino)-1-deoxy-D-ribulose 5-phosphate</text>
        <dbReference type="Rhea" id="RHEA:21540"/>
        <dbReference type="ChEBI" id="CHEBI:18277"/>
        <dbReference type="ChEBI" id="CHEBI:58613"/>
        <dbReference type="EC" id="5.3.1.24"/>
    </reaction>
</comment>
<proteinExistence type="inferred from homology"/>
<evidence type="ECO:0000256" key="5">
    <source>
        <dbReference type="ARBA" id="ARBA00022605"/>
    </source>
</evidence>
<dbReference type="EMBL" id="CP001631">
    <property type="protein sequence ID" value="ACU54029.1"/>
    <property type="molecule type" value="Genomic_DNA"/>
</dbReference>
<evidence type="ECO:0000256" key="9">
    <source>
        <dbReference type="HAMAP-Rule" id="MF_00135"/>
    </source>
</evidence>
<evidence type="ECO:0000256" key="7">
    <source>
        <dbReference type="ARBA" id="ARBA00023141"/>
    </source>
</evidence>
<dbReference type="eggNOG" id="COG0135">
    <property type="taxonomic scope" value="Bacteria"/>
</dbReference>
<evidence type="ECO:0000256" key="3">
    <source>
        <dbReference type="ARBA" id="ARBA00012572"/>
    </source>
</evidence>
<dbReference type="STRING" id="525909.Afer_1096"/>
<dbReference type="InterPro" id="IPR011060">
    <property type="entry name" value="RibuloseP-bd_barrel"/>
</dbReference>
<reference evidence="11 12" key="1">
    <citation type="journal article" date="2009" name="Stand. Genomic Sci.">
        <title>Complete genome sequence of Acidimicrobium ferrooxidans type strain (ICP).</title>
        <authorList>
            <person name="Clum A."/>
            <person name="Nolan M."/>
            <person name="Lang E."/>
            <person name="Glavina Del Rio T."/>
            <person name="Tice H."/>
            <person name="Copeland A."/>
            <person name="Cheng J.F."/>
            <person name="Lucas S."/>
            <person name="Chen F."/>
            <person name="Bruce D."/>
            <person name="Goodwin L."/>
            <person name="Pitluck S."/>
            <person name="Ivanova N."/>
            <person name="Mavrommatis K."/>
            <person name="Mikhailova N."/>
            <person name="Pati A."/>
            <person name="Chen A."/>
            <person name="Palaniappan K."/>
            <person name="Goker M."/>
            <person name="Spring S."/>
            <person name="Land M."/>
            <person name="Hauser L."/>
            <person name="Chang Y.J."/>
            <person name="Jeffries C.C."/>
            <person name="Chain P."/>
            <person name="Bristow J."/>
            <person name="Eisen J.A."/>
            <person name="Markowitz V."/>
            <person name="Hugenholtz P."/>
            <person name="Kyrpides N.C."/>
            <person name="Klenk H.P."/>
            <person name="Lapidus A."/>
        </authorList>
    </citation>
    <scope>NUCLEOTIDE SEQUENCE [LARGE SCALE GENOMIC DNA]</scope>
    <source>
        <strain evidence="12">DSM 10331 / JCM 15462 / NBRC 103882 / ICP</strain>
    </source>
</reference>
<evidence type="ECO:0000313" key="11">
    <source>
        <dbReference type="EMBL" id="ACU54029.1"/>
    </source>
</evidence>
<evidence type="ECO:0000256" key="2">
    <source>
        <dbReference type="ARBA" id="ARBA00004664"/>
    </source>
</evidence>
<dbReference type="SUPFAM" id="SSF51366">
    <property type="entry name" value="Ribulose-phoshate binding barrel"/>
    <property type="match status" value="1"/>
</dbReference>
<dbReference type="HOGENOM" id="CLU_076364_2_0_11"/>
<dbReference type="KEGG" id="afo:Afer_1096"/>
<feature type="domain" description="N-(5'phosphoribosyl) anthranilate isomerase (PRAI)" evidence="10">
    <location>
        <begin position="3"/>
        <end position="194"/>
    </location>
</feature>
<dbReference type="EC" id="5.3.1.24" evidence="3 9"/>
<evidence type="ECO:0000256" key="8">
    <source>
        <dbReference type="ARBA" id="ARBA00023235"/>
    </source>
</evidence>
<dbReference type="InterPro" id="IPR044643">
    <property type="entry name" value="TrpF_fam"/>
</dbReference>